<organism evidence="1 2">
    <name type="scientific">Legionella maioricensis</name>
    <dbReference type="NCBI Taxonomy" id="2896528"/>
    <lineage>
        <taxon>Bacteria</taxon>
        <taxon>Pseudomonadati</taxon>
        <taxon>Pseudomonadota</taxon>
        <taxon>Gammaproteobacteria</taxon>
        <taxon>Legionellales</taxon>
        <taxon>Legionellaceae</taxon>
        <taxon>Legionella</taxon>
    </lineage>
</organism>
<dbReference type="EMBL" id="JAJKBJ010000001">
    <property type="protein sequence ID" value="MCL9682648.1"/>
    <property type="molecule type" value="Genomic_DNA"/>
</dbReference>
<reference evidence="1" key="1">
    <citation type="submission" date="2021-11" db="EMBL/GenBank/DDBJ databases">
        <title>Legionella maioricencis sp. nov., a new species isolated from hot water samples in Mallorca.</title>
        <authorList>
            <person name="Crespi S."/>
            <person name="Drasar V."/>
            <person name="Salva-Serra F."/>
            <person name="Jaen-Luchoro D."/>
            <person name="Pineiro-Iglesias B."/>
            <person name="Aliaga F."/>
            <person name="Fernandez-Juarez V."/>
            <person name="Coll G."/>
            <person name="Moore E.R.B."/>
            <person name="Bennasar-Figueras A."/>
        </authorList>
    </citation>
    <scope>NUCLEOTIDE SEQUENCE</scope>
    <source>
        <strain evidence="1">HCPI-6</strain>
    </source>
</reference>
<dbReference type="Proteomes" id="UP001139721">
    <property type="component" value="Unassembled WGS sequence"/>
</dbReference>
<evidence type="ECO:0000313" key="2">
    <source>
        <dbReference type="Proteomes" id="UP001139721"/>
    </source>
</evidence>
<accession>A0A9X2CXK3</accession>
<comment type="caution">
    <text evidence="1">The sequence shown here is derived from an EMBL/GenBank/DDBJ whole genome shotgun (WGS) entry which is preliminary data.</text>
</comment>
<dbReference type="RefSeq" id="WP_250421413.1">
    <property type="nucleotide sequence ID" value="NZ_JAJKBJ010000001.1"/>
</dbReference>
<evidence type="ECO:0000313" key="1">
    <source>
        <dbReference type="EMBL" id="MCL9682648.1"/>
    </source>
</evidence>
<proteinExistence type="predicted"/>
<protein>
    <submittedName>
        <fullName evidence="1">Uncharacterized protein</fullName>
    </submittedName>
</protein>
<sequence>MRIKFDTYANNQEKEVDAYISHIKLNQTILLFRHWVKNKNRLINKPCDEKSSVYSIAKLVDSDNPLPLMMPEVFFRDDYSSTAYESWEDLYLKDDLFISLENLHNNNHQAFSLETVFLANKYNGFLRTNLRFDDRKLTVMSNLDQQRFLTQLKKRYPSYYEEYLDAQPSKEQSSPTEIDKDKLNLILNTVEIMLVLSCHKGGLRSTTLPNSITDFLSAYGYSLLTQVLSENLSKTEMEGLKHLWAKNIRNPSEKTVEDLIDSALGGACTTTLGLYWLGLIKEFRENFSFTLNQDFLDAIYENFVTNNPNESAKISKTFFMKCIKENMQYIATEMLNPVQEHRMVNTHMI</sequence>
<keyword evidence="2" id="KW-1185">Reference proteome</keyword>
<gene>
    <name evidence="1" type="ORF">LOX96_00925</name>
</gene>
<name>A0A9X2CXK3_9GAMM</name>
<dbReference type="AlphaFoldDB" id="A0A9X2CXK3"/>